<keyword evidence="4" id="KW-1185">Reference proteome</keyword>
<dbReference type="OrthoDB" id="7427644at2"/>
<dbReference type="Proteomes" id="UP000473531">
    <property type="component" value="Unassembled WGS sequence"/>
</dbReference>
<keyword evidence="3" id="KW-0645">Protease</keyword>
<dbReference type="InterPro" id="IPR003675">
    <property type="entry name" value="Rce1/LyrA-like_dom"/>
</dbReference>
<sequence>MIQAEWHSFTAFVRKPVLPARASGFSGPAAASVLRLFMLDLILMTVLIGAALAASRLGFAMPDTALGNMELSLPLIALVVLGAPVVEELVFRGWLSGRPAHVAPYLVGIAAALLGAVIMRASGWPQPYVAAALGIAAIIAAAVGAWALRGRPPFGWFQRHFRWFYYLSTIAFAAVHLSNYDESSPFVLLLVIPQALAGLIFGFARVTYGLWANIALHILHNSTFISLALISAELT</sequence>
<feature type="transmembrane region" description="Helical" evidence="1">
    <location>
        <begin position="71"/>
        <end position="90"/>
    </location>
</feature>
<evidence type="ECO:0000259" key="2">
    <source>
        <dbReference type="Pfam" id="PF02517"/>
    </source>
</evidence>
<dbReference type="RefSeq" id="WP_160601534.1">
    <property type="nucleotide sequence ID" value="NZ_WTYU01000002.1"/>
</dbReference>
<feature type="transmembrane region" description="Helical" evidence="1">
    <location>
        <begin position="160"/>
        <end position="178"/>
    </location>
</feature>
<proteinExistence type="predicted"/>
<keyword evidence="1" id="KW-1133">Transmembrane helix</keyword>
<feature type="transmembrane region" description="Helical" evidence="1">
    <location>
        <begin position="36"/>
        <end position="59"/>
    </location>
</feature>
<dbReference type="GO" id="GO:0080120">
    <property type="term" value="P:CAAX-box protein maturation"/>
    <property type="evidence" value="ECO:0007669"/>
    <property type="project" value="UniProtKB-ARBA"/>
</dbReference>
<feature type="transmembrane region" description="Helical" evidence="1">
    <location>
        <begin position="102"/>
        <end position="122"/>
    </location>
</feature>
<feature type="domain" description="CAAX prenyl protease 2/Lysostaphin resistance protein A-like" evidence="2">
    <location>
        <begin position="72"/>
        <end position="222"/>
    </location>
</feature>
<feature type="transmembrane region" description="Helical" evidence="1">
    <location>
        <begin position="184"/>
        <end position="203"/>
    </location>
</feature>
<keyword evidence="1" id="KW-0472">Membrane</keyword>
<keyword evidence="3" id="KW-0378">Hydrolase</keyword>
<reference evidence="3 4" key="1">
    <citation type="submission" date="2019-12" db="EMBL/GenBank/DDBJ databases">
        <title>Genomic-based taxomic classification of the family Erythrobacteraceae.</title>
        <authorList>
            <person name="Xu L."/>
        </authorList>
    </citation>
    <scope>NUCLEOTIDE SEQUENCE [LARGE SCALE GENOMIC DNA]</scope>
    <source>
        <strain evidence="3 4">KCTC 52259</strain>
    </source>
</reference>
<dbReference type="Pfam" id="PF02517">
    <property type="entry name" value="Rce1-like"/>
    <property type="match status" value="1"/>
</dbReference>
<accession>A0A6L7GHH0</accession>
<dbReference type="AlphaFoldDB" id="A0A6L7GHH0"/>
<evidence type="ECO:0000313" key="4">
    <source>
        <dbReference type="Proteomes" id="UP000473531"/>
    </source>
</evidence>
<name>A0A6L7GHH0_9SPHN</name>
<evidence type="ECO:0000256" key="1">
    <source>
        <dbReference type="SAM" id="Phobius"/>
    </source>
</evidence>
<keyword evidence="3" id="KW-0482">Metalloprotease</keyword>
<comment type="caution">
    <text evidence="3">The sequence shown here is derived from an EMBL/GenBank/DDBJ whole genome shotgun (WGS) entry which is preliminary data.</text>
</comment>
<dbReference type="EMBL" id="WTYU01000002">
    <property type="protein sequence ID" value="MXP14936.1"/>
    <property type="molecule type" value="Genomic_DNA"/>
</dbReference>
<dbReference type="GO" id="GO:0006508">
    <property type="term" value="P:proteolysis"/>
    <property type="evidence" value="ECO:0007669"/>
    <property type="project" value="UniProtKB-KW"/>
</dbReference>
<dbReference type="GO" id="GO:0008237">
    <property type="term" value="F:metallopeptidase activity"/>
    <property type="evidence" value="ECO:0007669"/>
    <property type="project" value="UniProtKB-KW"/>
</dbReference>
<feature type="transmembrane region" description="Helical" evidence="1">
    <location>
        <begin position="128"/>
        <end position="148"/>
    </location>
</feature>
<dbReference type="GO" id="GO:0004175">
    <property type="term" value="F:endopeptidase activity"/>
    <property type="evidence" value="ECO:0007669"/>
    <property type="project" value="UniProtKB-ARBA"/>
</dbReference>
<keyword evidence="1" id="KW-0812">Transmembrane</keyword>
<organism evidence="3 4">
    <name type="scientific">Allopontixanthobacter confluentis</name>
    <dbReference type="NCBI Taxonomy" id="1849021"/>
    <lineage>
        <taxon>Bacteria</taxon>
        <taxon>Pseudomonadati</taxon>
        <taxon>Pseudomonadota</taxon>
        <taxon>Alphaproteobacteria</taxon>
        <taxon>Sphingomonadales</taxon>
        <taxon>Erythrobacteraceae</taxon>
        <taxon>Allopontixanthobacter</taxon>
    </lineage>
</organism>
<evidence type="ECO:0000313" key="3">
    <source>
        <dbReference type="EMBL" id="MXP14936.1"/>
    </source>
</evidence>
<feature type="transmembrane region" description="Helical" evidence="1">
    <location>
        <begin position="210"/>
        <end position="232"/>
    </location>
</feature>
<protein>
    <submittedName>
        <fullName evidence="3">CPBP family intramembrane metalloprotease</fullName>
    </submittedName>
</protein>
<gene>
    <name evidence="3" type="ORF">GRI44_09280</name>
</gene>